<dbReference type="GO" id="GO:0005874">
    <property type="term" value="C:microtubule"/>
    <property type="evidence" value="ECO:0007669"/>
    <property type="project" value="UniProtKB-KW"/>
</dbReference>
<dbReference type="AlphaFoldDB" id="A0A1J1HWX6"/>
<dbReference type="GO" id="GO:0007018">
    <property type="term" value="P:microtubule-based movement"/>
    <property type="evidence" value="ECO:0007669"/>
    <property type="project" value="InterPro"/>
</dbReference>
<dbReference type="FunFam" id="3.40.850.10:FF:000029">
    <property type="entry name" value="Kinesin-like protein KIF17"/>
    <property type="match status" value="1"/>
</dbReference>
<dbReference type="PROSITE" id="PS00411">
    <property type="entry name" value="KINESIN_MOTOR_1"/>
    <property type="match status" value="1"/>
</dbReference>
<evidence type="ECO:0000313" key="15">
    <source>
        <dbReference type="EMBL" id="CRK92491.1"/>
    </source>
</evidence>
<dbReference type="STRING" id="568069.A0A1J1HWX6"/>
<dbReference type="InterPro" id="IPR001752">
    <property type="entry name" value="Kinesin_motor_dom"/>
</dbReference>
<keyword evidence="2" id="KW-0963">Cytoplasm</keyword>
<evidence type="ECO:0000259" key="14">
    <source>
        <dbReference type="PROSITE" id="PS50067"/>
    </source>
</evidence>
<dbReference type="Pfam" id="PF00225">
    <property type="entry name" value="Kinesin"/>
    <property type="match status" value="1"/>
</dbReference>
<evidence type="ECO:0000256" key="9">
    <source>
        <dbReference type="ARBA" id="ARBA00060187"/>
    </source>
</evidence>
<evidence type="ECO:0000256" key="10">
    <source>
        <dbReference type="PROSITE-ProRule" id="PRU00283"/>
    </source>
</evidence>
<evidence type="ECO:0000313" key="16">
    <source>
        <dbReference type="Proteomes" id="UP000183832"/>
    </source>
</evidence>
<evidence type="ECO:0000256" key="8">
    <source>
        <dbReference type="ARBA" id="ARBA00023212"/>
    </source>
</evidence>
<dbReference type="SMART" id="SM00129">
    <property type="entry name" value="KISc"/>
    <property type="match status" value="1"/>
</dbReference>
<evidence type="ECO:0000256" key="4">
    <source>
        <dbReference type="ARBA" id="ARBA00022741"/>
    </source>
</evidence>
<feature type="compositionally biased region" description="Polar residues" evidence="13">
    <location>
        <begin position="644"/>
        <end position="668"/>
    </location>
</feature>
<dbReference type="PROSITE" id="PS50067">
    <property type="entry name" value="KINESIN_MOTOR_2"/>
    <property type="match status" value="1"/>
</dbReference>
<feature type="coiled-coil region" evidence="12">
    <location>
        <begin position="510"/>
        <end position="571"/>
    </location>
</feature>
<keyword evidence="4 10" id="KW-0547">Nucleotide-binding</keyword>
<evidence type="ECO:0000256" key="6">
    <source>
        <dbReference type="ARBA" id="ARBA00023054"/>
    </source>
</evidence>
<dbReference type="InterPro" id="IPR019821">
    <property type="entry name" value="Kinesin_motor_CS"/>
</dbReference>
<evidence type="ECO:0000256" key="3">
    <source>
        <dbReference type="ARBA" id="ARBA00022701"/>
    </source>
</evidence>
<comment type="similarity">
    <text evidence="10 11">Belongs to the TRAFAC class myosin-kinesin ATPase superfamily. Kinesin family.</text>
</comment>
<dbReference type="OrthoDB" id="3176171at2759"/>
<organism evidence="15 16">
    <name type="scientific">Clunio marinus</name>
    <dbReference type="NCBI Taxonomy" id="568069"/>
    <lineage>
        <taxon>Eukaryota</taxon>
        <taxon>Metazoa</taxon>
        <taxon>Ecdysozoa</taxon>
        <taxon>Arthropoda</taxon>
        <taxon>Hexapoda</taxon>
        <taxon>Insecta</taxon>
        <taxon>Pterygota</taxon>
        <taxon>Neoptera</taxon>
        <taxon>Endopterygota</taxon>
        <taxon>Diptera</taxon>
        <taxon>Nematocera</taxon>
        <taxon>Chironomoidea</taxon>
        <taxon>Chironomidae</taxon>
        <taxon>Clunio</taxon>
    </lineage>
</organism>
<accession>A0A1J1HWX6</accession>
<dbReference type="PRINTS" id="PR00380">
    <property type="entry name" value="KINESINHEAVY"/>
</dbReference>
<evidence type="ECO:0000256" key="2">
    <source>
        <dbReference type="ARBA" id="ARBA00022490"/>
    </source>
</evidence>
<proteinExistence type="inferred from homology"/>
<feature type="binding site" evidence="10">
    <location>
        <begin position="89"/>
        <end position="96"/>
    </location>
    <ligand>
        <name>ATP</name>
        <dbReference type="ChEBI" id="CHEBI:30616"/>
    </ligand>
</feature>
<evidence type="ECO:0000256" key="11">
    <source>
        <dbReference type="RuleBase" id="RU000394"/>
    </source>
</evidence>
<dbReference type="Proteomes" id="UP000183832">
    <property type="component" value="Unassembled WGS sequence"/>
</dbReference>
<evidence type="ECO:0000256" key="7">
    <source>
        <dbReference type="ARBA" id="ARBA00023175"/>
    </source>
</evidence>
<evidence type="ECO:0000256" key="12">
    <source>
        <dbReference type="SAM" id="Coils"/>
    </source>
</evidence>
<dbReference type="EMBL" id="CVRI01000029">
    <property type="protein sequence ID" value="CRK92491.1"/>
    <property type="molecule type" value="Genomic_DNA"/>
</dbReference>
<keyword evidence="5 10" id="KW-0067">ATP-binding</keyword>
<keyword evidence="3 11" id="KW-0493">Microtubule</keyword>
<keyword evidence="7 10" id="KW-0505">Motor protein</keyword>
<dbReference type="PANTHER" id="PTHR47969">
    <property type="entry name" value="CHROMOSOME-ASSOCIATED KINESIN KIF4A-RELATED"/>
    <property type="match status" value="1"/>
</dbReference>
<comment type="subcellular location">
    <subcellularLocation>
        <location evidence="1">Cytoplasm</location>
        <location evidence="1">Cytoskeleton</location>
    </subcellularLocation>
</comment>
<keyword evidence="16" id="KW-1185">Reference proteome</keyword>
<dbReference type="Gene3D" id="3.40.850.10">
    <property type="entry name" value="Kinesin motor domain"/>
    <property type="match status" value="1"/>
</dbReference>
<keyword evidence="6 12" id="KW-0175">Coiled coil</keyword>
<dbReference type="SUPFAM" id="SSF52540">
    <property type="entry name" value="P-loop containing nucleoside triphosphate hydrolases"/>
    <property type="match status" value="1"/>
</dbReference>
<gene>
    <name evidence="15" type="ORF">CLUMA_CG006038</name>
</gene>
<feature type="domain" description="Kinesin motor" evidence="14">
    <location>
        <begin position="4"/>
        <end position="353"/>
    </location>
</feature>
<comment type="function">
    <text evidence="9">Plus-end directed microtubule motor that may be used for anterograde axonal transport and could conceivably move cargos in fly neurons different than those moved by kinesin heavy chain or other plus-end directed motors.</text>
</comment>
<feature type="coiled-coil region" evidence="12">
    <location>
        <begin position="397"/>
        <end position="457"/>
    </location>
</feature>
<evidence type="ECO:0000256" key="1">
    <source>
        <dbReference type="ARBA" id="ARBA00004245"/>
    </source>
</evidence>
<reference evidence="15 16" key="1">
    <citation type="submission" date="2015-04" db="EMBL/GenBank/DDBJ databases">
        <authorList>
            <person name="Syromyatnikov M.Y."/>
            <person name="Popov V.N."/>
        </authorList>
    </citation>
    <scope>NUCLEOTIDE SEQUENCE [LARGE SCALE GENOMIC DNA]</scope>
</reference>
<keyword evidence="8" id="KW-0206">Cytoskeleton</keyword>
<name>A0A1J1HWX6_9DIPT</name>
<dbReference type="GO" id="GO:0005524">
    <property type="term" value="F:ATP binding"/>
    <property type="evidence" value="ECO:0007669"/>
    <property type="project" value="UniProtKB-UniRule"/>
</dbReference>
<feature type="region of interest" description="Disordered" evidence="13">
    <location>
        <begin position="642"/>
        <end position="695"/>
    </location>
</feature>
<dbReference type="PANTHER" id="PTHR47969:SF21">
    <property type="entry name" value="KINESIN-LIKE PROTEIN"/>
    <property type="match status" value="1"/>
</dbReference>
<dbReference type="GO" id="GO:0008017">
    <property type="term" value="F:microtubule binding"/>
    <property type="evidence" value="ECO:0007669"/>
    <property type="project" value="InterPro"/>
</dbReference>
<dbReference type="InterPro" id="IPR036961">
    <property type="entry name" value="Kinesin_motor_dom_sf"/>
</dbReference>
<dbReference type="InterPro" id="IPR027417">
    <property type="entry name" value="P-loop_NTPase"/>
</dbReference>
<dbReference type="GO" id="GO:0003777">
    <property type="term" value="F:microtubule motor activity"/>
    <property type="evidence" value="ECO:0007669"/>
    <property type="project" value="InterPro"/>
</dbReference>
<dbReference type="InterPro" id="IPR027640">
    <property type="entry name" value="Kinesin-like_fam"/>
</dbReference>
<protein>
    <recommendedName>
        <fullName evidence="11">Kinesin-like protein</fullName>
    </recommendedName>
</protein>
<sequence>MSELVKVIVRCRPKNEKEEKMKCQGIVRIDEGCKVYLENPSDKKAPEKQFVFDSAYDGTSSNDIIYGDICYSLVESVLEGYNSTIFAYGQTGCGKSHTMQGPTLSKLVEGNSVDPTSLKSSKNNGIISNAFDHLFEAISVAHDVRYLVVCSYLEIYNENIRDLLNNDTQNNLKLKENPTEGVIVESLSRHPVHNVSECEQLLLFGAKNRKTGATLMNAGSSRSHSIFIINVEQISKEQNEHGEEESCMIRKGKLNLVDLAGSERANKTGACGERMKEATKINLSLSALGNVISALVDGKTKHVPYRDSKLTRLLQDSLGGNTKTLMVACISPADYNYEETLSTLRYASRAKNIANKPKINEDPKDAMLREYQNEISMLRKMLEKSGGNIDDNIVDNNIDIQEQLQQEKLKIEKEFEEKAQMLRMDHEKQKREKEELIQSMNELKKEYEEKLLEVAESVKVSEMNAKPSDDSNDETKITDRIQSIKDILIGGERANDTQLKEKRFKKKLAAQKKNNALSNVLNRIEQTEDRDLLQAHYTDIHQEIVAKTEILKQQRQKIRILEREIVDIQGEFQLDRADYLETIRRLEKRNKFYEQFFEKISPVLKRDGRVWNIDYIKSESTWVDDLKKWKIPDSLIMHVKLPPATSNSTRTPSSNESIKSRDSNTSLTAPPRLECLSDSLTGTDDNNNNEKQKDIDSALTYFRPKRSEKLMHQIRSCKDLSQTTLNFRKNQNPYDDGCIMNKTWFAGGNFMKKAQSPWNIALNANSNTKPVW</sequence>
<evidence type="ECO:0000256" key="13">
    <source>
        <dbReference type="SAM" id="MobiDB-lite"/>
    </source>
</evidence>
<evidence type="ECO:0000256" key="5">
    <source>
        <dbReference type="ARBA" id="ARBA00022840"/>
    </source>
</evidence>